<comment type="function">
    <text evidence="7">RNA helicase.</text>
</comment>
<dbReference type="GO" id="GO:0003724">
    <property type="term" value="F:RNA helicase activity"/>
    <property type="evidence" value="ECO:0007669"/>
    <property type="project" value="UniProtKB-EC"/>
</dbReference>
<gene>
    <name evidence="10" type="primary">DDX18_1</name>
    <name evidence="10" type="ORF">SK128_008437</name>
</gene>
<evidence type="ECO:0000256" key="3">
    <source>
        <dbReference type="ARBA" id="ARBA00022806"/>
    </source>
</evidence>
<dbReference type="AlphaFoldDB" id="A0AAN8XN90"/>
<dbReference type="SMART" id="SM00487">
    <property type="entry name" value="DEXDc"/>
    <property type="match status" value="1"/>
</dbReference>
<keyword evidence="3 6" id="KW-0347">Helicase</keyword>
<evidence type="ECO:0000313" key="10">
    <source>
        <dbReference type="EMBL" id="KAK7085856.1"/>
    </source>
</evidence>
<dbReference type="Pfam" id="PF00271">
    <property type="entry name" value="Helicase_C"/>
    <property type="match status" value="1"/>
</dbReference>
<evidence type="ECO:0000256" key="4">
    <source>
        <dbReference type="ARBA" id="ARBA00022840"/>
    </source>
</evidence>
<dbReference type="InterPro" id="IPR001650">
    <property type="entry name" value="Helicase_C-like"/>
</dbReference>
<dbReference type="InterPro" id="IPR027417">
    <property type="entry name" value="P-loop_NTPase"/>
</dbReference>
<dbReference type="SUPFAM" id="SSF52540">
    <property type="entry name" value="P-loop containing nucleoside triphosphate hydrolases"/>
    <property type="match status" value="1"/>
</dbReference>
<dbReference type="InterPro" id="IPR011545">
    <property type="entry name" value="DEAD/DEAH_box_helicase_dom"/>
</dbReference>
<dbReference type="SMART" id="SM01178">
    <property type="entry name" value="DUF4217"/>
    <property type="match status" value="1"/>
</dbReference>
<evidence type="ECO:0000256" key="1">
    <source>
        <dbReference type="ARBA" id="ARBA00022741"/>
    </source>
</evidence>
<proteinExistence type="inferred from homology"/>
<dbReference type="CDD" id="cd18787">
    <property type="entry name" value="SF2_C_DEAD"/>
    <property type="match status" value="1"/>
</dbReference>
<dbReference type="InterPro" id="IPR025313">
    <property type="entry name" value="SPB4-like_CTE"/>
</dbReference>
<feature type="domain" description="Helicase ATP-binding" evidence="8">
    <location>
        <begin position="45"/>
        <end position="221"/>
    </location>
</feature>
<comment type="similarity">
    <text evidence="6">Belongs to the DEAD box helicase family.</text>
</comment>
<comment type="catalytic activity">
    <reaction evidence="7">
        <text>ATP + H2O = ADP + phosphate + H(+)</text>
        <dbReference type="Rhea" id="RHEA:13065"/>
        <dbReference type="ChEBI" id="CHEBI:15377"/>
        <dbReference type="ChEBI" id="CHEBI:15378"/>
        <dbReference type="ChEBI" id="CHEBI:30616"/>
        <dbReference type="ChEBI" id="CHEBI:43474"/>
        <dbReference type="ChEBI" id="CHEBI:456216"/>
        <dbReference type="EC" id="3.6.4.13"/>
    </reaction>
</comment>
<evidence type="ECO:0000256" key="5">
    <source>
        <dbReference type="ARBA" id="ARBA00022884"/>
    </source>
</evidence>
<dbReference type="GO" id="GO:0005524">
    <property type="term" value="F:ATP binding"/>
    <property type="evidence" value="ECO:0007669"/>
    <property type="project" value="UniProtKB-UniRule"/>
</dbReference>
<dbReference type="EMBL" id="JAXCGZ010000530">
    <property type="protein sequence ID" value="KAK7085856.1"/>
    <property type="molecule type" value="Genomic_DNA"/>
</dbReference>
<dbReference type="PROSITE" id="PS00039">
    <property type="entry name" value="DEAD_ATP_HELICASE"/>
    <property type="match status" value="1"/>
</dbReference>
<dbReference type="PROSITE" id="PS51192">
    <property type="entry name" value="HELICASE_ATP_BIND_1"/>
    <property type="match status" value="1"/>
</dbReference>
<sequence>MAGASILSICKFESLVERGLCSEATVSALNSLGYSNLTAVQLQALPRLLTKENCYIHARTGSGKTLAFLIPTIERLKAMKFKDSHGVGALIISPTRELALQTAKLLQPLAEAHGFSSMTFIGGTKVKDNFEKGAIIVIGTPGKLRKVLKHKHANHLSLKKLRVLVLDEADKLLDDGDHTDHLRTIYSHLPKEKLQKILVSATITDKSMQLATVVLQESSFKILTTETKSVPTTKQIKQNYLLVEAGDRLAMLITVLKTLRKKKVLVFFNSGHSVKFHHKLLLHFDLPVLQCVGQDKQGTRSNAYSMFWESKRSILLATGIAERGWDIPGVQWIILYDPPHKSEDYFHRIGRTGRGDGQTGQALLFLRPEEEKFIKVLQGLNVEINQLEFEGDLMSIHNKVISLVDEKTDIYDKAKVAYKKFVRAYQCHMLKEIFSIECLDLNQVCKSFGFLKPPVELYQLK</sequence>
<dbReference type="GO" id="GO:0016787">
    <property type="term" value="F:hydrolase activity"/>
    <property type="evidence" value="ECO:0007669"/>
    <property type="project" value="UniProtKB-KW"/>
</dbReference>
<dbReference type="Pfam" id="PF13959">
    <property type="entry name" value="CTE_SPB4"/>
    <property type="match status" value="1"/>
</dbReference>
<organism evidence="10 11">
    <name type="scientific">Halocaridina rubra</name>
    <name type="common">Hawaiian red shrimp</name>
    <dbReference type="NCBI Taxonomy" id="373956"/>
    <lineage>
        <taxon>Eukaryota</taxon>
        <taxon>Metazoa</taxon>
        <taxon>Ecdysozoa</taxon>
        <taxon>Arthropoda</taxon>
        <taxon>Crustacea</taxon>
        <taxon>Multicrustacea</taxon>
        <taxon>Malacostraca</taxon>
        <taxon>Eumalacostraca</taxon>
        <taxon>Eucarida</taxon>
        <taxon>Decapoda</taxon>
        <taxon>Pleocyemata</taxon>
        <taxon>Caridea</taxon>
        <taxon>Atyoidea</taxon>
        <taxon>Atyidae</taxon>
        <taxon>Halocaridina</taxon>
    </lineage>
</organism>
<dbReference type="CDD" id="cd00268">
    <property type="entry name" value="DEADc"/>
    <property type="match status" value="1"/>
</dbReference>
<dbReference type="InterPro" id="IPR014001">
    <property type="entry name" value="Helicase_ATP-bd"/>
</dbReference>
<reference evidence="10 11" key="1">
    <citation type="submission" date="2023-11" db="EMBL/GenBank/DDBJ databases">
        <title>Halocaridina rubra genome assembly.</title>
        <authorList>
            <person name="Smith C."/>
        </authorList>
    </citation>
    <scope>NUCLEOTIDE SEQUENCE [LARGE SCALE GENOMIC DNA]</scope>
    <source>
        <strain evidence="10">EP-1</strain>
        <tissue evidence="10">Whole</tissue>
    </source>
</reference>
<dbReference type="EC" id="3.6.4.13" evidence="7"/>
<evidence type="ECO:0000256" key="6">
    <source>
        <dbReference type="RuleBase" id="RU000492"/>
    </source>
</evidence>
<keyword evidence="2 6" id="KW-0378">Hydrolase</keyword>
<dbReference type="Pfam" id="PF00270">
    <property type="entry name" value="DEAD"/>
    <property type="match status" value="1"/>
</dbReference>
<dbReference type="PROSITE" id="PS51194">
    <property type="entry name" value="HELICASE_CTER"/>
    <property type="match status" value="1"/>
</dbReference>
<dbReference type="InterPro" id="IPR044742">
    <property type="entry name" value="DEAD/DEAH_RhlB"/>
</dbReference>
<accession>A0AAN8XN90</accession>
<comment type="domain">
    <text evidence="7">The Q motif is unique to and characteristic of the DEAD box family of RNA helicases and controls ATP binding and hydrolysis.</text>
</comment>
<dbReference type="InterPro" id="IPR000629">
    <property type="entry name" value="RNA-helicase_DEAD-box_CS"/>
</dbReference>
<evidence type="ECO:0000256" key="7">
    <source>
        <dbReference type="RuleBase" id="RU365068"/>
    </source>
</evidence>
<comment type="caution">
    <text evidence="10">The sequence shown here is derived from an EMBL/GenBank/DDBJ whole genome shotgun (WGS) entry which is preliminary data.</text>
</comment>
<keyword evidence="4 6" id="KW-0067">ATP-binding</keyword>
<evidence type="ECO:0000256" key="2">
    <source>
        <dbReference type="ARBA" id="ARBA00022801"/>
    </source>
</evidence>
<dbReference type="PANTHER" id="PTHR24031">
    <property type="entry name" value="RNA HELICASE"/>
    <property type="match status" value="1"/>
</dbReference>
<feature type="domain" description="Helicase C-terminal" evidence="9">
    <location>
        <begin position="235"/>
        <end position="400"/>
    </location>
</feature>
<dbReference type="GO" id="GO:0003723">
    <property type="term" value="F:RNA binding"/>
    <property type="evidence" value="ECO:0007669"/>
    <property type="project" value="UniProtKB-UniRule"/>
</dbReference>
<dbReference type="SMART" id="SM00490">
    <property type="entry name" value="HELICc"/>
    <property type="match status" value="1"/>
</dbReference>
<protein>
    <recommendedName>
        <fullName evidence="7">ATP-dependent RNA helicase</fullName>
        <ecNumber evidence="7">3.6.4.13</ecNumber>
    </recommendedName>
</protein>
<dbReference type="Proteomes" id="UP001381693">
    <property type="component" value="Unassembled WGS sequence"/>
</dbReference>
<keyword evidence="1 6" id="KW-0547">Nucleotide-binding</keyword>
<dbReference type="Gene3D" id="3.40.50.300">
    <property type="entry name" value="P-loop containing nucleotide triphosphate hydrolases"/>
    <property type="match status" value="2"/>
</dbReference>
<evidence type="ECO:0000259" key="9">
    <source>
        <dbReference type="PROSITE" id="PS51194"/>
    </source>
</evidence>
<keyword evidence="5 7" id="KW-0694">RNA-binding</keyword>
<keyword evidence="11" id="KW-1185">Reference proteome</keyword>
<name>A0AAN8XN90_HALRR</name>
<evidence type="ECO:0000259" key="8">
    <source>
        <dbReference type="PROSITE" id="PS51192"/>
    </source>
</evidence>
<evidence type="ECO:0000313" key="11">
    <source>
        <dbReference type="Proteomes" id="UP001381693"/>
    </source>
</evidence>